<proteinExistence type="predicted"/>
<dbReference type="Proteomes" id="UP000553035">
    <property type="component" value="Unassembled WGS sequence"/>
</dbReference>
<dbReference type="EMBL" id="JACCAT010000001">
    <property type="protein sequence ID" value="NYH09046.1"/>
    <property type="molecule type" value="Genomic_DNA"/>
</dbReference>
<evidence type="ECO:0000313" key="2">
    <source>
        <dbReference type="Proteomes" id="UP000553035"/>
    </source>
</evidence>
<evidence type="ECO:0000313" key="1">
    <source>
        <dbReference type="EMBL" id="NYH09046.1"/>
    </source>
</evidence>
<dbReference type="AlphaFoldDB" id="A0A7Y9VVV1"/>
<reference evidence="1 2" key="1">
    <citation type="submission" date="2020-07" db="EMBL/GenBank/DDBJ databases">
        <title>Exploring microbial biodiversity for novel pathways involved in the catabolism of aromatic compounds derived from lignin.</title>
        <authorList>
            <person name="Elkins J."/>
        </authorList>
    </citation>
    <scope>NUCLEOTIDE SEQUENCE [LARGE SCALE GENOMIC DNA]</scope>
    <source>
        <strain evidence="1 2">VanB</strain>
    </source>
</reference>
<sequence length="158" mass="17953">MNSKNKEVEDRRVYIENILEKYGNGKNPVDEGSIKGTLDDQPFESEADSWVEHADKNGERLLLLFKSNDFSINLEVKQSVLSLDTYQFSMGYGDFLNLLSGNDQSRWYADTAKFSGLFFDASTGKLQCDVDATLWRNYPPNQETAKLKAKLLVVKPVK</sequence>
<comment type="caution">
    <text evidence="1">The sequence shown here is derived from an EMBL/GenBank/DDBJ whole genome shotgun (WGS) entry which is preliminary data.</text>
</comment>
<name>A0A7Y9VVV1_9PSED</name>
<accession>A0A7Y9VVV1</accession>
<organism evidence="1 2">
    <name type="scientific">Pseudomonas moraviensis</name>
    <dbReference type="NCBI Taxonomy" id="321662"/>
    <lineage>
        <taxon>Bacteria</taxon>
        <taxon>Pseudomonadati</taxon>
        <taxon>Pseudomonadota</taxon>
        <taxon>Gammaproteobacteria</taxon>
        <taxon>Pseudomonadales</taxon>
        <taxon>Pseudomonadaceae</taxon>
        <taxon>Pseudomonas</taxon>
    </lineage>
</organism>
<dbReference type="RefSeq" id="WP_257030802.1">
    <property type="nucleotide sequence ID" value="NZ_JACCAT010000001.1"/>
</dbReference>
<gene>
    <name evidence="1" type="ORF">GGI52_002089</name>
</gene>
<protein>
    <submittedName>
        <fullName evidence="1">Uncharacterized protein</fullName>
    </submittedName>
</protein>